<feature type="disulfide bond" evidence="9">
    <location>
        <begin position="191"/>
        <end position="237"/>
    </location>
</feature>
<keyword evidence="8" id="KW-0675">Receptor</keyword>
<dbReference type="GO" id="GO:0005886">
    <property type="term" value="C:plasma membrane"/>
    <property type="evidence" value="ECO:0007669"/>
    <property type="project" value="TreeGrafter"/>
</dbReference>
<evidence type="ECO:0000256" key="4">
    <source>
        <dbReference type="ARBA" id="ARBA00022692"/>
    </source>
</evidence>
<evidence type="ECO:0000256" key="1">
    <source>
        <dbReference type="ARBA" id="ARBA00004141"/>
    </source>
</evidence>
<dbReference type="Proteomes" id="UP000728185">
    <property type="component" value="Unassembled WGS sequence"/>
</dbReference>
<dbReference type="PANTHER" id="PTHR11309">
    <property type="entry name" value="FRIZZLED"/>
    <property type="match status" value="1"/>
</dbReference>
<dbReference type="GO" id="GO:0035567">
    <property type="term" value="P:non-canonical Wnt signaling pathway"/>
    <property type="evidence" value="ECO:0007669"/>
    <property type="project" value="TreeGrafter"/>
</dbReference>
<protein>
    <submittedName>
        <fullName evidence="14">Frizzled-5</fullName>
    </submittedName>
</protein>
<keyword evidence="4 11" id="KW-0812">Transmembrane</keyword>
<dbReference type="CDD" id="cd07456">
    <property type="entry name" value="CRD_FZ5_like"/>
    <property type="match status" value="1"/>
</dbReference>
<dbReference type="InterPro" id="IPR020067">
    <property type="entry name" value="Frizzled_dom"/>
</dbReference>
<feature type="region of interest" description="Disordered" evidence="10">
    <location>
        <begin position="291"/>
        <end position="337"/>
    </location>
</feature>
<dbReference type="InterPro" id="IPR036790">
    <property type="entry name" value="Frizzled_dom_sf"/>
</dbReference>
<dbReference type="OrthoDB" id="10053709at2759"/>
<feature type="domain" description="G-protein coupled receptors family 2 profile 2" evidence="13">
    <location>
        <begin position="442"/>
        <end position="769"/>
    </location>
</feature>
<dbReference type="Pfam" id="PF01534">
    <property type="entry name" value="Frizzled"/>
    <property type="match status" value="1"/>
</dbReference>
<feature type="transmembrane region" description="Helical" evidence="11">
    <location>
        <begin position="522"/>
        <end position="547"/>
    </location>
</feature>
<feature type="disulfide bond" evidence="9">
    <location>
        <begin position="228"/>
        <end position="266"/>
    </location>
</feature>
<evidence type="ECO:0000256" key="10">
    <source>
        <dbReference type="SAM" id="MobiDB-lite"/>
    </source>
</evidence>
<evidence type="ECO:0000256" key="2">
    <source>
        <dbReference type="ARBA" id="ARBA00008077"/>
    </source>
</evidence>
<dbReference type="PRINTS" id="PR00489">
    <property type="entry name" value="FRIZZLED"/>
</dbReference>
<keyword evidence="3" id="KW-0217">Developmental protein</keyword>
<comment type="caution">
    <text evidence="14">The sequence shown here is derived from an EMBL/GenBank/DDBJ whole genome shotgun (WGS) entry which is preliminary data.</text>
</comment>
<feature type="transmembrane region" description="Helical" evidence="11">
    <location>
        <begin position="567"/>
        <end position="586"/>
    </location>
</feature>
<dbReference type="GO" id="GO:0060070">
    <property type="term" value="P:canonical Wnt signaling pathway"/>
    <property type="evidence" value="ECO:0007669"/>
    <property type="project" value="TreeGrafter"/>
</dbReference>
<evidence type="ECO:0000313" key="14">
    <source>
        <dbReference type="EMBL" id="KAA0185140.1"/>
    </source>
</evidence>
<dbReference type="GO" id="GO:0017147">
    <property type="term" value="F:Wnt-protein binding"/>
    <property type="evidence" value="ECO:0007669"/>
    <property type="project" value="TreeGrafter"/>
</dbReference>
<keyword evidence="6 11" id="KW-0472">Membrane</keyword>
<dbReference type="SUPFAM" id="SSF63501">
    <property type="entry name" value="Frizzled cysteine-rich domain"/>
    <property type="match status" value="1"/>
</dbReference>
<comment type="subcellular location">
    <subcellularLocation>
        <location evidence="1">Membrane</location>
        <topology evidence="1">Multi-pass membrane protein</topology>
    </subcellularLocation>
</comment>
<feature type="region of interest" description="Disordered" evidence="10">
    <location>
        <begin position="108"/>
        <end position="143"/>
    </location>
</feature>
<keyword evidence="15" id="KW-1185">Reference proteome</keyword>
<dbReference type="SMART" id="SM01330">
    <property type="entry name" value="Frizzled"/>
    <property type="match status" value="1"/>
</dbReference>
<evidence type="ECO:0000259" key="12">
    <source>
        <dbReference type="PROSITE" id="PS50038"/>
    </source>
</evidence>
<feature type="compositionally biased region" description="Polar residues" evidence="10">
    <location>
        <begin position="295"/>
        <end position="310"/>
    </location>
</feature>
<feature type="disulfide bond" evidence="9">
    <location>
        <begin position="183"/>
        <end position="244"/>
    </location>
</feature>
<evidence type="ECO:0000256" key="11">
    <source>
        <dbReference type="SAM" id="Phobius"/>
    </source>
</evidence>
<feature type="domain" description="FZ" evidence="12">
    <location>
        <begin position="178"/>
        <end position="295"/>
    </location>
</feature>
<dbReference type="PROSITE" id="PS50261">
    <property type="entry name" value="G_PROTEIN_RECEP_F2_4"/>
    <property type="match status" value="1"/>
</dbReference>
<dbReference type="CDD" id="cd15035">
    <property type="entry name" value="7tmF_FZD5_FZD8-like"/>
    <property type="match status" value="1"/>
</dbReference>
<keyword evidence="7 9" id="KW-1015">Disulfide bond</keyword>
<dbReference type="PANTHER" id="PTHR11309:SF126">
    <property type="entry name" value="FRIZZLED-2"/>
    <property type="match status" value="1"/>
</dbReference>
<evidence type="ECO:0000313" key="15">
    <source>
        <dbReference type="Proteomes" id="UP000728185"/>
    </source>
</evidence>
<dbReference type="EMBL" id="LUCM01010692">
    <property type="protein sequence ID" value="KAA0185140.1"/>
    <property type="molecule type" value="Genomic_DNA"/>
</dbReference>
<dbReference type="Gene3D" id="1.20.1070.10">
    <property type="entry name" value="Rhodopsin 7-helix transmembrane proteins"/>
    <property type="match status" value="1"/>
</dbReference>
<evidence type="ECO:0000256" key="6">
    <source>
        <dbReference type="ARBA" id="ARBA00023136"/>
    </source>
</evidence>
<reference evidence="14" key="1">
    <citation type="submission" date="2019-05" db="EMBL/GenBank/DDBJ databases">
        <title>Annotation for the trematode Fasciolopsis buski.</title>
        <authorList>
            <person name="Choi Y.-J."/>
        </authorList>
    </citation>
    <scope>NUCLEOTIDE SEQUENCE</scope>
    <source>
        <strain evidence="14">HT</strain>
        <tissue evidence="14">Whole worm</tissue>
    </source>
</reference>
<comment type="caution">
    <text evidence="9">Lacks conserved residue(s) required for the propagation of feature annotation.</text>
</comment>
<keyword evidence="5 11" id="KW-1133">Transmembrane helix</keyword>
<feature type="transmembrane region" description="Helical" evidence="11">
    <location>
        <begin position="444"/>
        <end position="466"/>
    </location>
</feature>
<evidence type="ECO:0000259" key="13">
    <source>
        <dbReference type="PROSITE" id="PS50261"/>
    </source>
</evidence>
<dbReference type="InterPro" id="IPR000539">
    <property type="entry name" value="Frizzled/Smoothened_7TM"/>
</dbReference>
<organism evidence="14 15">
    <name type="scientific">Fasciolopsis buskii</name>
    <dbReference type="NCBI Taxonomy" id="27845"/>
    <lineage>
        <taxon>Eukaryota</taxon>
        <taxon>Metazoa</taxon>
        <taxon>Spiralia</taxon>
        <taxon>Lophotrochozoa</taxon>
        <taxon>Platyhelminthes</taxon>
        <taxon>Trematoda</taxon>
        <taxon>Digenea</taxon>
        <taxon>Plagiorchiida</taxon>
        <taxon>Echinostomata</taxon>
        <taxon>Echinostomatoidea</taxon>
        <taxon>Fasciolidae</taxon>
        <taxon>Fasciolopsis</taxon>
    </lineage>
</organism>
<feature type="compositionally biased region" description="Basic and acidic residues" evidence="10">
    <location>
        <begin position="123"/>
        <end position="143"/>
    </location>
</feature>
<feature type="transmembrane region" description="Helical" evidence="11">
    <location>
        <begin position="606"/>
        <end position="634"/>
    </location>
</feature>
<evidence type="ECO:0000256" key="7">
    <source>
        <dbReference type="ARBA" id="ARBA00023157"/>
    </source>
</evidence>
<gene>
    <name evidence="14" type="ORF">FBUS_08613</name>
</gene>
<feature type="transmembrane region" description="Helical" evidence="11">
    <location>
        <begin position="740"/>
        <end position="762"/>
    </location>
</feature>
<feature type="transmembrane region" description="Helical" evidence="11">
    <location>
        <begin position="478"/>
        <end position="494"/>
    </location>
</feature>
<comment type="similarity">
    <text evidence="2">Belongs to the G-protein coupled receptor Fz/Smo family.</text>
</comment>
<proteinExistence type="inferred from homology"/>
<sequence>MIAQYRALFCWYSVLLTYGTCNNHRQTSSTYVLPRNRWLSVSGSRRFFTSERGRLAIHIQETDVFSSPKSSTSTELVATTRAASRRTYRSIELMTDLLQSIEPHARSRREHARFVRSQSSRSRSSEGRVDDTDADSETNHRHVIDESTASAVAAAVPAPYPVSLTNLGSDSAEQDHMLRPEKCIPIEIPLCKNIGYNLTYVPNAFHHETQEEAGLEVHQFYPLVEINCSEDLRLFLCSMYTPICLPNWRYRLTACRSLCESARDGCMPVMQTYGFGWPERMNCDLLPEGSECVSRRNSTTTGKSSASLTESGEESLDPEVVSSHRRKDSLQKSAAEVNHGLRKSNASDFVRLFQTRLNGRLDSDLLEFLETNEDFKHGLSQLLQQSATETGQRMVCLPCRCRDPFIPIHKPPYNEVVTGGVLGCLPACRSPAFSSKSDRTFATFWLGLWAVLCILSTLATVLTFLADPGRFQYPERPIIYLSACYLMVAFGYLIRVGMGHEAIACDGPMLRRGSTGPAQCSVVFLLTYVFGMASSVWWIVLTLTWFLAAGLKWGSEAIAKYSQVYHFFAWFFPGAQAIIILILSAIDGDPVGGLCYVGATNLLYLRLFVLAPMCLYLGLGTIFLIAGFIALFKIRSAIKLQTRGHLKTDKLEKLMIRIGIFGVLYTVPATVVVACICYELSNREQWERNHNCPCIELPKLDTIWPSGGKLSSRATETRRLDTSMFPLKSKDPVGSEQPEYAVFMLKYFMSLVVGITSGFWIWSSKTLDSWQSCLRRMANRSRPIRKKSNQITGGPGPDRIAVTVPGRSSPRTCALVWTNGRSKLWLNNQLKTPGLAVQSCATWQDEFGPNTRLLPQPPAAISMNCGHSLGPQQQQQHQQHHIHHLGINGIVSGSSGSVTGPLTQQQSQSQTQAQIPTAQGGMQHQSPPPPPPMQQHQPANSSSFGNGANLTDAAVLSTGSGNGHQNVPVPGGASVSGQLDAGNLLLIPGSSMAHI</sequence>
<dbReference type="GO" id="GO:0042813">
    <property type="term" value="F:Wnt receptor activity"/>
    <property type="evidence" value="ECO:0007669"/>
    <property type="project" value="TreeGrafter"/>
</dbReference>
<dbReference type="InterPro" id="IPR015526">
    <property type="entry name" value="Frizzled/SFRP"/>
</dbReference>
<feature type="region of interest" description="Disordered" evidence="10">
    <location>
        <begin position="888"/>
        <end position="974"/>
    </location>
</feature>
<dbReference type="SMART" id="SM00063">
    <property type="entry name" value="FRI"/>
    <property type="match status" value="1"/>
</dbReference>
<feature type="compositionally biased region" description="Polar residues" evidence="10">
    <location>
        <begin position="939"/>
        <end position="949"/>
    </location>
</feature>
<dbReference type="Pfam" id="PF01392">
    <property type="entry name" value="Fz"/>
    <property type="match status" value="1"/>
</dbReference>
<evidence type="ECO:0000256" key="8">
    <source>
        <dbReference type="ARBA" id="ARBA00023170"/>
    </source>
</evidence>
<dbReference type="InterPro" id="IPR017981">
    <property type="entry name" value="GPCR_2-like_7TM"/>
</dbReference>
<feature type="compositionally biased region" description="Low complexity" evidence="10">
    <location>
        <begin position="888"/>
        <end position="925"/>
    </location>
</feature>
<evidence type="ECO:0000256" key="3">
    <source>
        <dbReference type="ARBA" id="ARBA00022473"/>
    </source>
</evidence>
<evidence type="ECO:0000256" key="5">
    <source>
        <dbReference type="ARBA" id="ARBA00022989"/>
    </source>
</evidence>
<name>A0A8E0RJY5_9TREM</name>
<dbReference type="AlphaFoldDB" id="A0A8E0RJY5"/>
<feature type="disulfide bond" evidence="9">
    <location>
        <begin position="259"/>
        <end position="283"/>
    </location>
</feature>
<accession>A0A8E0RJY5</accession>
<feature type="transmembrane region" description="Helical" evidence="11">
    <location>
        <begin position="654"/>
        <end position="681"/>
    </location>
</feature>
<dbReference type="PROSITE" id="PS50038">
    <property type="entry name" value="FZ"/>
    <property type="match status" value="1"/>
</dbReference>
<dbReference type="Gene3D" id="1.10.2000.10">
    <property type="entry name" value="Frizzled cysteine-rich domain"/>
    <property type="match status" value="1"/>
</dbReference>
<evidence type="ECO:0000256" key="9">
    <source>
        <dbReference type="PROSITE-ProRule" id="PRU00090"/>
    </source>
</evidence>